<organism evidence="2 3">
    <name type="scientific">Allorhodopirellula solitaria</name>
    <dbReference type="NCBI Taxonomy" id="2527987"/>
    <lineage>
        <taxon>Bacteria</taxon>
        <taxon>Pseudomonadati</taxon>
        <taxon>Planctomycetota</taxon>
        <taxon>Planctomycetia</taxon>
        <taxon>Pirellulales</taxon>
        <taxon>Pirellulaceae</taxon>
        <taxon>Allorhodopirellula</taxon>
    </lineage>
</organism>
<dbReference type="EMBL" id="SJPK01000005">
    <property type="protein sequence ID" value="TWT66702.1"/>
    <property type="molecule type" value="Genomic_DNA"/>
</dbReference>
<dbReference type="AlphaFoldDB" id="A0A5C5XYZ8"/>
<dbReference type="Proteomes" id="UP000318053">
    <property type="component" value="Unassembled WGS sequence"/>
</dbReference>
<evidence type="ECO:0000259" key="1">
    <source>
        <dbReference type="Pfam" id="PF13470"/>
    </source>
</evidence>
<dbReference type="SUPFAM" id="SSF88723">
    <property type="entry name" value="PIN domain-like"/>
    <property type="match status" value="1"/>
</dbReference>
<gene>
    <name evidence="2" type="ORF">CA85_27990</name>
</gene>
<proteinExistence type="predicted"/>
<dbReference type="InterPro" id="IPR002716">
    <property type="entry name" value="PIN_dom"/>
</dbReference>
<feature type="domain" description="PIN" evidence="1">
    <location>
        <begin position="8"/>
        <end position="120"/>
    </location>
</feature>
<keyword evidence="3" id="KW-1185">Reference proteome</keyword>
<reference evidence="2 3" key="1">
    <citation type="submission" date="2019-02" db="EMBL/GenBank/DDBJ databases">
        <title>Deep-cultivation of Planctomycetes and their phenomic and genomic characterization uncovers novel biology.</title>
        <authorList>
            <person name="Wiegand S."/>
            <person name="Jogler M."/>
            <person name="Boedeker C."/>
            <person name="Pinto D."/>
            <person name="Vollmers J."/>
            <person name="Rivas-Marin E."/>
            <person name="Kohn T."/>
            <person name="Peeters S.H."/>
            <person name="Heuer A."/>
            <person name="Rast P."/>
            <person name="Oberbeckmann S."/>
            <person name="Bunk B."/>
            <person name="Jeske O."/>
            <person name="Meyerdierks A."/>
            <person name="Storesund J.E."/>
            <person name="Kallscheuer N."/>
            <person name="Luecker S."/>
            <person name="Lage O.M."/>
            <person name="Pohl T."/>
            <person name="Merkel B.J."/>
            <person name="Hornburger P."/>
            <person name="Mueller R.-W."/>
            <person name="Bruemmer F."/>
            <person name="Labrenz M."/>
            <person name="Spormann A.M."/>
            <person name="Op Den Camp H."/>
            <person name="Overmann J."/>
            <person name="Amann R."/>
            <person name="Jetten M.S.M."/>
            <person name="Mascher T."/>
            <person name="Medema M.H."/>
            <person name="Devos D.P."/>
            <person name="Kaster A.-K."/>
            <person name="Ovreas L."/>
            <person name="Rohde M."/>
            <person name="Galperin M.Y."/>
            <person name="Jogler C."/>
        </authorList>
    </citation>
    <scope>NUCLEOTIDE SEQUENCE [LARGE SCALE GENOMIC DNA]</scope>
    <source>
        <strain evidence="2 3">CA85</strain>
    </source>
</reference>
<dbReference type="PANTHER" id="PTHR34610:SF3">
    <property type="entry name" value="SSL7007 PROTEIN"/>
    <property type="match status" value="1"/>
</dbReference>
<dbReference type="InterPro" id="IPR002850">
    <property type="entry name" value="PIN_toxin-like"/>
</dbReference>
<comment type="caution">
    <text evidence="2">The sequence shown here is derived from an EMBL/GenBank/DDBJ whole genome shotgun (WGS) entry which is preliminary data.</text>
</comment>
<dbReference type="PANTHER" id="PTHR34610">
    <property type="entry name" value="SSL7007 PROTEIN"/>
    <property type="match status" value="1"/>
</dbReference>
<evidence type="ECO:0000313" key="3">
    <source>
        <dbReference type="Proteomes" id="UP000318053"/>
    </source>
</evidence>
<dbReference type="OrthoDB" id="271187at2"/>
<accession>A0A5C5XYZ8</accession>
<dbReference type="RefSeq" id="WP_146391744.1">
    <property type="nucleotide sequence ID" value="NZ_SJPK01000005.1"/>
</dbReference>
<dbReference type="Pfam" id="PF13470">
    <property type="entry name" value="PIN_3"/>
    <property type="match status" value="1"/>
</dbReference>
<name>A0A5C5XYZ8_9BACT</name>
<protein>
    <recommendedName>
        <fullName evidence="1">PIN domain-containing protein</fullName>
    </recommendedName>
</protein>
<sequence length="148" mass="16211">MENAYPPIVLDANVLVAGACRHEGGLAYRVLMAALGRQVPLMLTEGIVAEYADVLGRLAVRKLTGLTVKQNADLILDLISLSHQTQLHFSWRPNLLDEADNKFIEAAIAATAIIVTDNVRDFTPLDLVKHGWGVMTPLGFTTLYDLEN</sequence>
<evidence type="ECO:0000313" key="2">
    <source>
        <dbReference type="EMBL" id="TWT66702.1"/>
    </source>
</evidence>
<dbReference type="InterPro" id="IPR029060">
    <property type="entry name" value="PIN-like_dom_sf"/>
</dbReference>